<dbReference type="InterPro" id="IPR016187">
    <property type="entry name" value="CTDL_fold"/>
</dbReference>
<reference evidence="3 4" key="1">
    <citation type="submission" date="2020-08" db="EMBL/GenBank/DDBJ databases">
        <title>Sequencing the genomes of 1000 actinobacteria strains.</title>
        <authorList>
            <person name="Klenk H.-P."/>
        </authorList>
    </citation>
    <scope>NUCLEOTIDE SEQUENCE [LARGE SCALE GENOMIC DNA]</scope>
    <source>
        <strain evidence="3 4">DSM 45298</strain>
    </source>
</reference>
<dbReference type="InterPro" id="IPR051043">
    <property type="entry name" value="Sulfatase_Mod_Factor_Kinase"/>
</dbReference>
<accession>A0A840F5X8</accession>
<dbReference type="RefSeq" id="WP_343067519.1">
    <property type="nucleotide sequence ID" value="NZ_BAABHL010000126.1"/>
</dbReference>
<proteinExistence type="predicted"/>
<protein>
    <submittedName>
        <fullName evidence="3">Formylglycine-generating enzyme required for sulfatase activity</fullName>
    </submittedName>
</protein>
<dbReference type="GO" id="GO:0120147">
    <property type="term" value="F:formylglycine-generating oxidase activity"/>
    <property type="evidence" value="ECO:0007669"/>
    <property type="project" value="TreeGrafter"/>
</dbReference>
<dbReference type="AlphaFoldDB" id="A0A840F5X8"/>
<name>A0A840F5X8_9ACTN</name>
<gene>
    <name evidence="3" type="ORF">BKA16_003848</name>
</gene>
<dbReference type="SUPFAM" id="SSF56436">
    <property type="entry name" value="C-type lectin-like"/>
    <property type="match status" value="1"/>
</dbReference>
<organism evidence="3 4">
    <name type="scientific">Gordonia humi</name>
    <dbReference type="NCBI Taxonomy" id="686429"/>
    <lineage>
        <taxon>Bacteria</taxon>
        <taxon>Bacillati</taxon>
        <taxon>Actinomycetota</taxon>
        <taxon>Actinomycetes</taxon>
        <taxon>Mycobacteriales</taxon>
        <taxon>Gordoniaceae</taxon>
        <taxon>Gordonia</taxon>
    </lineage>
</organism>
<sequence>MTGERIEIPAGDAQIGSDHDYPEERPAHRRRVEGFWMDVGPVTVAEFARFVDYTGYVTTAERQPDPGRYPGADPDLLVPGSLVFSPPPAPVPLDDVRRWWSYVPDASWRSPGGPGTSAEPDHPVVHVSFHDATAYAEWVDGALPSEEQWEHAARAGGASHYAWGGVLEPGGVRLANTWHGHFPWEDTDSDGYRRTSPVGAYPPNPWGLYDMIGNVWEWTRSVATPSHDAAVAGRVTSCCSPGGAGPVSKVIKGGSHLCSPDYCRRYRPAARQFEEVESSTSHLGFRCIGGVVDGC</sequence>
<feature type="region of interest" description="Disordered" evidence="1">
    <location>
        <begin position="1"/>
        <end position="25"/>
    </location>
</feature>
<keyword evidence="4" id="KW-1185">Reference proteome</keyword>
<evidence type="ECO:0000313" key="3">
    <source>
        <dbReference type="EMBL" id="MBB4137296.1"/>
    </source>
</evidence>
<dbReference type="PANTHER" id="PTHR23150">
    <property type="entry name" value="SULFATASE MODIFYING FACTOR 1, 2"/>
    <property type="match status" value="1"/>
</dbReference>
<dbReference type="EMBL" id="JACIFP010000001">
    <property type="protein sequence ID" value="MBB4137296.1"/>
    <property type="molecule type" value="Genomic_DNA"/>
</dbReference>
<evidence type="ECO:0000256" key="1">
    <source>
        <dbReference type="SAM" id="MobiDB-lite"/>
    </source>
</evidence>
<dbReference type="Pfam" id="PF03781">
    <property type="entry name" value="FGE-sulfatase"/>
    <property type="match status" value="1"/>
</dbReference>
<dbReference type="PANTHER" id="PTHR23150:SF19">
    <property type="entry name" value="FORMYLGLYCINE-GENERATING ENZYME"/>
    <property type="match status" value="1"/>
</dbReference>
<dbReference type="Gene3D" id="3.90.1580.10">
    <property type="entry name" value="paralog of FGE (formylglycine-generating enzyme)"/>
    <property type="match status" value="1"/>
</dbReference>
<dbReference type="InterPro" id="IPR005532">
    <property type="entry name" value="SUMF_dom"/>
</dbReference>
<feature type="domain" description="Sulfatase-modifying factor enzyme-like" evidence="2">
    <location>
        <begin position="4"/>
        <end position="288"/>
    </location>
</feature>
<evidence type="ECO:0000259" key="2">
    <source>
        <dbReference type="Pfam" id="PF03781"/>
    </source>
</evidence>
<dbReference type="InterPro" id="IPR042095">
    <property type="entry name" value="SUMF_sf"/>
</dbReference>
<dbReference type="Proteomes" id="UP000551501">
    <property type="component" value="Unassembled WGS sequence"/>
</dbReference>
<evidence type="ECO:0000313" key="4">
    <source>
        <dbReference type="Proteomes" id="UP000551501"/>
    </source>
</evidence>
<comment type="caution">
    <text evidence="3">The sequence shown here is derived from an EMBL/GenBank/DDBJ whole genome shotgun (WGS) entry which is preliminary data.</text>
</comment>